<dbReference type="EMBL" id="CP001390">
    <property type="protein sequence ID" value="ACM21253.1"/>
    <property type="molecule type" value="Genomic_DNA"/>
</dbReference>
<keyword evidence="3" id="KW-1185">Reference proteome</keyword>
<dbReference type="PANTHER" id="PTHR35271">
    <property type="entry name" value="ABC TRANSPORTER, SUBSTRATE-BINDING LIPOPROTEIN-RELATED"/>
    <property type="match status" value="1"/>
</dbReference>
<evidence type="ECO:0000313" key="2">
    <source>
        <dbReference type="EMBL" id="ACM21253.1"/>
    </source>
</evidence>
<dbReference type="SUPFAM" id="SSF53822">
    <property type="entry name" value="Periplasmic binding protein-like I"/>
    <property type="match status" value="1"/>
</dbReference>
<evidence type="ECO:0000313" key="3">
    <source>
        <dbReference type="Proteomes" id="UP000007721"/>
    </source>
</evidence>
<dbReference type="AlphaFoldDB" id="B9M2Q7"/>
<dbReference type="PANTHER" id="PTHR35271:SF1">
    <property type="entry name" value="ABC TRANSPORTER, SUBSTRATE-BINDING LIPOPROTEIN"/>
    <property type="match status" value="1"/>
</dbReference>
<organism evidence="2 3">
    <name type="scientific">Geotalea daltonii (strain DSM 22248 / JCM 15807 / FRC-32)</name>
    <name type="common">Geobacter daltonii</name>
    <dbReference type="NCBI Taxonomy" id="316067"/>
    <lineage>
        <taxon>Bacteria</taxon>
        <taxon>Pseudomonadati</taxon>
        <taxon>Thermodesulfobacteriota</taxon>
        <taxon>Desulfuromonadia</taxon>
        <taxon>Geobacterales</taxon>
        <taxon>Geobacteraceae</taxon>
        <taxon>Geotalea</taxon>
    </lineage>
</organism>
<dbReference type="HOGENOM" id="CLU_058196_2_0_7"/>
<dbReference type="Pfam" id="PF04392">
    <property type="entry name" value="ABC_sub_bind"/>
    <property type="match status" value="1"/>
</dbReference>
<evidence type="ECO:0000256" key="1">
    <source>
        <dbReference type="SAM" id="SignalP"/>
    </source>
</evidence>
<dbReference type="STRING" id="316067.Geob_2910"/>
<feature type="chain" id="PRO_5002886588" evidence="1">
    <location>
        <begin position="23"/>
        <end position="318"/>
    </location>
</feature>
<dbReference type="eggNOG" id="COG2984">
    <property type="taxonomic scope" value="Bacteria"/>
</dbReference>
<sequence>MRSCFYLILFLLSLTCVLPSYAGRKLVAAVLTSDITRYKESHRALVKTLALKGLDQSKVELVVQTPNPDPISWANTIRKFNGIGSDIIITYGAPVTLAAIREVDNIPIVFVDVYGPVEAGVTRSMAAPGRNLTGVSSKVPMITLIKAANDIKHIKSLGILYNGREIGSVIQLKEIRRLAAQMGFSVVELNVSSANMLDSALGTLTSSDVDFIYAAESTLVTRSLEKVIFRARDHGIPVISHVPEAADKGALVTLEINTYEQGQLAGECVSAILQGKKQGQIPVATPKKVDLVINLKAAKLLDLNVPIQVLNISTKIVK</sequence>
<dbReference type="Proteomes" id="UP000007721">
    <property type="component" value="Chromosome"/>
</dbReference>
<accession>B9M2Q7</accession>
<keyword evidence="1" id="KW-0732">Signal</keyword>
<dbReference type="InterPro" id="IPR028082">
    <property type="entry name" value="Peripla_BP_I"/>
</dbReference>
<dbReference type="CDD" id="cd06325">
    <property type="entry name" value="PBP1_ABC_unchar_transporter"/>
    <property type="match status" value="1"/>
</dbReference>
<feature type="signal peptide" evidence="1">
    <location>
        <begin position="1"/>
        <end position="22"/>
    </location>
</feature>
<dbReference type="InterPro" id="IPR007487">
    <property type="entry name" value="ABC_transpt-TYRBP-like"/>
</dbReference>
<dbReference type="KEGG" id="geo:Geob_2910"/>
<protein>
    <submittedName>
        <fullName evidence="2">ABC transporter, periplasmic substrate-binding protein</fullName>
    </submittedName>
</protein>
<proteinExistence type="predicted"/>
<gene>
    <name evidence="2" type="ordered locus">Geob_2910</name>
</gene>
<reference evidence="2 3" key="1">
    <citation type="submission" date="2009-01" db="EMBL/GenBank/DDBJ databases">
        <title>Complete sequence of Geobacter sp. FRC-32.</title>
        <authorList>
            <consortium name="US DOE Joint Genome Institute"/>
            <person name="Lucas S."/>
            <person name="Copeland A."/>
            <person name="Lapidus A."/>
            <person name="Glavina del Rio T."/>
            <person name="Dalin E."/>
            <person name="Tice H."/>
            <person name="Bruce D."/>
            <person name="Goodwin L."/>
            <person name="Pitluck S."/>
            <person name="Saunders E."/>
            <person name="Brettin T."/>
            <person name="Detter J.C."/>
            <person name="Han C."/>
            <person name="Larimer F."/>
            <person name="Land M."/>
            <person name="Hauser L."/>
            <person name="Kyrpides N."/>
            <person name="Ovchinnikova G."/>
            <person name="Kostka J."/>
            <person name="Richardson P."/>
        </authorList>
    </citation>
    <scope>NUCLEOTIDE SEQUENCE [LARGE SCALE GENOMIC DNA]</scope>
    <source>
        <strain evidence="3">DSM 22248 / JCM 15807 / FRC-32</strain>
    </source>
</reference>
<name>B9M2Q7_GEODF</name>
<dbReference type="Gene3D" id="3.40.50.2300">
    <property type="match status" value="2"/>
</dbReference>